<feature type="transmembrane region" description="Helical" evidence="7">
    <location>
        <begin position="289"/>
        <end position="315"/>
    </location>
</feature>
<evidence type="ECO:0000256" key="1">
    <source>
        <dbReference type="ARBA" id="ARBA00004651"/>
    </source>
</evidence>
<comment type="subcellular location">
    <subcellularLocation>
        <location evidence="1">Cell membrane</location>
        <topology evidence="1">Multi-pass membrane protein</topology>
    </subcellularLocation>
</comment>
<dbReference type="Pfam" id="PF00528">
    <property type="entry name" value="BPD_transp_1"/>
    <property type="match status" value="1"/>
</dbReference>
<dbReference type="InterPro" id="IPR045621">
    <property type="entry name" value="BPD_transp_1_N"/>
</dbReference>
<feature type="domain" description="ABC transmembrane type-1" evidence="8">
    <location>
        <begin position="97"/>
        <end position="312"/>
    </location>
</feature>
<reference evidence="9" key="1">
    <citation type="submission" date="2020-05" db="EMBL/GenBank/DDBJ databases">
        <authorList>
            <person name="Chiriac C."/>
            <person name="Salcher M."/>
            <person name="Ghai R."/>
            <person name="Kavagutti S V."/>
        </authorList>
    </citation>
    <scope>NUCLEOTIDE SEQUENCE</scope>
</reference>
<name>A0A6J6D8K6_9ZZZZ</name>
<keyword evidence="3" id="KW-1003">Cell membrane</keyword>
<dbReference type="PANTHER" id="PTHR43163">
    <property type="entry name" value="DIPEPTIDE TRANSPORT SYSTEM PERMEASE PROTEIN DPPB-RELATED"/>
    <property type="match status" value="1"/>
</dbReference>
<dbReference type="SUPFAM" id="SSF161098">
    <property type="entry name" value="MetI-like"/>
    <property type="match status" value="1"/>
</dbReference>
<feature type="transmembrane region" description="Helical" evidence="7">
    <location>
        <begin position="189"/>
        <end position="207"/>
    </location>
</feature>
<feature type="transmembrane region" description="Helical" evidence="7">
    <location>
        <begin position="12"/>
        <end position="31"/>
    </location>
</feature>
<accession>A0A6J6D8K6</accession>
<evidence type="ECO:0000259" key="8">
    <source>
        <dbReference type="PROSITE" id="PS50928"/>
    </source>
</evidence>
<dbReference type="GO" id="GO:0005886">
    <property type="term" value="C:plasma membrane"/>
    <property type="evidence" value="ECO:0007669"/>
    <property type="project" value="UniProtKB-SubCell"/>
</dbReference>
<keyword evidence="6 7" id="KW-0472">Membrane</keyword>
<feature type="transmembrane region" description="Helical" evidence="7">
    <location>
        <begin position="243"/>
        <end position="269"/>
    </location>
</feature>
<keyword evidence="4 7" id="KW-0812">Transmembrane</keyword>
<evidence type="ECO:0000256" key="3">
    <source>
        <dbReference type="ARBA" id="ARBA00022475"/>
    </source>
</evidence>
<keyword evidence="5 7" id="KW-1133">Transmembrane helix</keyword>
<sequence>MRPRVVVGKVVGAISTLAFVVVVNFFLFRIVNDDPVESMFRGRNLTAEQKERLRQQFDLDGSRFEQFVAYVRELLSGNLGVSLQSRRPVATEIAEALWPTIALVGTATTLSMAIGIWIGIRAGWRRRSRFDVGSTTFSMFTYSVPDFWLAMLALGLFSVQLGVFPTGGIEDAGSTATGLALLLDQLHHMALPCLVLAVAYIGEYAIVMRSSMLDTVREDYLQLARAKGLRDVEVRRRHAVRNAVLPVVNLSALNFGFVLSGAIAVESIFSWPGLGQATLEAIRGPDFPMLQGLFLLFSAAVILANLVADLLAGVLDPRVGGR</sequence>
<dbReference type="InterPro" id="IPR035906">
    <property type="entry name" value="MetI-like_sf"/>
</dbReference>
<evidence type="ECO:0000256" key="5">
    <source>
        <dbReference type="ARBA" id="ARBA00022989"/>
    </source>
</evidence>
<dbReference type="AlphaFoldDB" id="A0A6J6D8K6"/>
<organism evidence="9">
    <name type="scientific">freshwater metagenome</name>
    <dbReference type="NCBI Taxonomy" id="449393"/>
    <lineage>
        <taxon>unclassified sequences</taxon>
        <taxon>metagenomes</taxon>
        <taxon>ecological metagenomes</taxon>
    </lineage>
</organism>
<dbReference type="Gene3D" id="1.10.3720.10">
    <property type="entry name" value="MetI-like"/>
    <property type="match status" value="1"/>
</dbReference>
<dbReference type="PROSITE" id="PS50928">
    <property type="entry name" value="ABC_TM1"/>
    <property type="match status" value="1"/>
</dbReference>
<evidence type="ECO:0000256" key="7">
    <source>
        <dbReference type="SAM" id="Phobius"/>
    </source>
</evidence>
<dbReference type="PANTHER" id="PTHR43163:SF6">
    <property type="entry name" value="DIPEPTIDE TRANSPORT SYSTEM PERMEASE PROTEIN DPPB-RELATED"/>
    <property type="match status" value="1"/>
</dbReference>
<keyword evidence="2" id="KW-0813">Transport</keyword>
<dbReference type="CDD" id="cd06261">
    <property type="entry name" value="TM_PBP2"/>
    <property type="match status" value="1"/>
</dbReference>
<evidence type="ECO:0000313" key="9">
    <source>
        <dbReference type="EMBL" id="CAB4560291.1"/>
    </source>
</evidence>
<dbReference type="InterPro" id="IPR000515">
    <property type="entry name" value="MetI-like"/>
</dbReference>
<evidence type="ECO:0000256" key="6">
    <source>
        <dbReference type="ARBA" id="ARBA00023136"/>
    </source>
</evidence>
<dbReference type="EMBL" id="CAEZSR010000057">
    <property type="protein sequence ID" value="CAB4560291.1"/>
    <property type="molecule type" value="Genomic_DNA"/>
</dbReference>
<dbReference type="GO" id="GO:0055085">
    <property type="term" value="P:transmembrane transport"/>
    <property type="evidence" value="ECO:0007669"/>
    <property type="project" value="InterPro"/>
</dbReference>
<proteinExistence type="predicted"/>
<evidence type="ECO:0000256" key="4">
    <source>
        <dbReference type="ARBA" id="ARBA00022692"/>
    </source>
</evidence>
<evidence type="ECO:0000256" key="2">
    <source>
        <dbReference type="ARBA" id="ARBA00022448"/>
    </source>
</evidence>
<feature type="transmembrane region" description="Helical" evidence="7">
    <location>
        <begin position="96"/>
        <end position="120"/>
    </location>
</feature>
<gene>
    <name evidence="9" type="ORF">UFOPK1493_01735</name>
</gene>
<feature type="transmembrane region" description="Helical" evidence="7">
    <location>
        <begin position="147"/>
        <end position="169"/>
    </location>
</feature>
<dbReference type="Pfam" id="PF19300">
    <property type="entry name" value="BPD_transp_1_N"/>
    <property type="match status" value="1"/>
</dbReference>
<protein>
    <submittedName>
        <fullName evidence="9">Unannotated protein</fullName>
    </submittedName>
</protein>